<dbReference type="Proteomes" id="UP000655830">
    <property type="component" value="Unassembled WGS sequence"/>
</dbReference>
<dbReference type="GO" id="GO:0016491">
    <property type="term" value="F:oxidoreductase activity"/>
    <property type="evidence" value="ECO:0007669"/>
    <property type="project" value="UniProtKB-KW"/>
</dbReference>
<dbReference type="SUPFAM" id="SSF51735">
    <property type="entry name" value="NAD(P)-binding Rossmann-fold domains"/>
    <property type="match status" value="1"/>
</dbReference>
<gene>
    <name evidence="3" type="ORF">H8718_14810</name>
</gene>
<dbReference type="InterPro" id="IPR036291">
    <property type="entry name" value="NAD(P)-bd_dom_sf"/>
</dbReference>
<comment type="similarity">
    <text evidence="1">Belongs to the short-chain dehydrogenases/reductases (SDR) family.</text>
</comment>
<dbReference type="CDD" id="cd05233">
    <property type="entry name" value="SDR_c"/>
    <property type="match status" value="1"/>
</dbReference>
<comment type="caution">
    <text evidence="3">The sequence shown here is derived from an EMBL/GenBank/DDBJ whole genome shotgun (WGS) entry which is preliminary data.</text>
</comment>
<dbReference type="Gene3D" id="3.40.50.720">
    <property type="entry name" value="NAD(P)-binding Rossmann-like Domain"/>
    <property type="match status" value="1"/>
</dbReference>
<dbReference type="EMBL" id="JACRSY010000028">
    <property type="protein sequence ID" value="MBC8580789.1"/>
    <property type="molecule type" value="Genomic_DNA"/>
</dbReference>
<accession>A0A926EI41</accession>
<protein>
    <submittedName>
        <fullName evidence="3">SDR family oxidoreductase</fullName>
    </submittedName>
</protein>
<keyword evidence="2" id="KW-0560">Oxidoreductase</keyword>
<dbReference type="PRINTS" id="PR00081">
    <property type="entry name" value="GDHRDH"/>
</dbReference>
<dbReference type="AlphaFoldDB" id="A0A926EI41"/>
<dbReference type="PANTHER" id="PTHR44196:SF2">
    <property type="entry name" value="SHORT-CHAIN DEHYDROGENASE-RELATED"/>
    <property type="match status" value="1"/>
</dbReference>
<evidence type="ECO:0000256" key="1">
    <source>
        <dbReference type="ARBA" id="ARBA00006484"/>
    </source>
</evidence>
<dbReference type="GO" id="GO:0016020">
    <property type="term" value="C:membrane"/>
    <property type="evidence" value="ECO:0007669"/>
    <property type="project" value="TreeGrafter"/>
</dbReference>
<reference evidence="3" key="1">
    <citation type="submission" date="2020-08" db="EMBL/GenBank/DDBJ databases">
        <title>Genome public.</title>
        <authorList>
            <person name="Liu C."/>
            <person name="Sun Q."/>
        </authorList>
    </citation>
    <scope>NUCLEOTIDE SEQUENCE</scope>
    <source>
        <strain evidence="3">NSJ-12</strain>
    </source>
</reference>
<dbReference type="PIRSF" id="PIRSF000126">
    <property type="entry name" value="11-beta-HSD1"/>
    <property type="match status" value="1"/>
</dbReference>
<evidence type="ECO:0000313" key="4">
    <source>
        <dbReference type="Proteomes" id="UP000655830"/>
    </source>
</evidence>
<name>A0A926EI41_9FIRM</name>
<dbReference type="InterPro" id="IPR002347">
    <property type="entry name" value="SDR_fam"/>
</dbReference>
<keyword evidence="4" id="KW-1185">Reference proteome</keyword>
<evidence type="ECO:0000313" key="3">
    <source>
        <dbReference type="EMBL" id="MBC8580789.1"/>
    </source>
</evidence>
<dbReference type="PANTHER" id="PTHR44196">
    <property type="entry name" value="DEHYDROGENASE/REDUCTASE SDR FAMILY MEMBER 7B"/>
    <property type="match status" value="1"/>
</dbReference>
<evidence type="ECO:0000256" key="2">
    <source>
        <dbReference type="ARBA" id="ARBA00023002"/>
    </source>
</evidence>
<sequence length="258" mass="28361">MNQQEKYALITGATSGIGKAMTYLLAEEGYHLILVARNKNKLVELQNILIQAYNKKIHVFSVDLTQIGEIECLVEALDGQALKIDVFINNAGIGVYGLFSHVEAEYDLSVIDTNIKGFTYLIKRIKPYLKAEACVLQVASTAAFAPGPYMAVYYASKAYVLSLSMALRDEWKAEGIYISTLCPGPTKTAFIEKAHMQKSGLAKFTAMTPEAVAKVAYKGMKKHKAVIIPGWTNKLACLAMSILPLSITTKLVRSTQKK</sequence>
<dbReference type="Pfam" id="PF00106">
    <property type="entry name" value="adh_short"/>
    <property type="match status" value="1"/>
</dbReference>
<dbReference type="RefSeq" id="WP_177668447.1">
    <property type="nucleotide sequence ID" value="NZ_JACRSY010000028.1"/>
</dbReference>
<proteinExistence type="inferred from homology"/>
<organism evidence="3 4">
    <name type="scientific">Zhenhengia yiwuensis</name>
    <dbReference type="NCBI Taxonomy" id="2763666"/>
    <lineage>
        <taxon>Bacteria</taxon>
        <taxon>Bacillati</taxon>
        <taxon>Bacillota</taxon>
        <taxon>Clostridia</taxon>
        <taxon>Lachnospirales</taxon>
        <taxon>Lachnospiraceae</taxon>
        <taxon>Zhenhengia</taxon>
    </lineage>
</organism>